<dbReference type="Proteomes" id="UP000694546">
    <property type="component" value="Chromosome 21"/>
</dbReference>
<protein>
    <submittedName>
        <fullName evidence="2">Uncharacterized protein</fullName>
    </submittedName>
</protein>
<organism evidence="2 3">
    <name type="scientific">Gadus morhua</name>
    <name type="common">Atlantic cod</name>
    <dbReference type="NCBI Taxonomy" id="8049"/>
    <lineage>
        <taxon>Eukaryota</taxon>
        <taxon>Metazoa</taxon>
        <taxon>Chordata</taxon>
        <taxon>Craniata</taxon>
        <taxon>Vertebrata</taxon>
        <taxon>Euteleostomi</taxon>
        <taxon>Actinopterygii</taxon>
        <taxon>Neopterygii</taxon>
        <taxon>Teleostei</taxon>
        <taxon>Neoteleostei</taxon>
        <taxon>Acanthomorphata</taxon>
        <taxon>Zeiogadaria</taxon>
        <taxon>Gadariae</taxon>
        <taxon>Gadiformes</taxon>
        <taxon>Gadoidei</taxon>
        <taxon>Gadidae</taxon>
        <taxon>Gadus</taxon>
    </lineage>
</organism>
<proteinExistence type="predicted"/>
<evidence type="ECO:0000256" key="1">
    <source>
        <dbReference type="ARBA" id="ARBA00022744"/>
    </source>
</evidence>
<dbReference type="AlphaFoldDB" id="A0A8C5CHV2"/>
<dbReference type="InterPro" id="IPR002494">
    <property type="entry name" value="KAP"/>
</dbReference>
<accession>A0A8C5CHV2</accession>
<keyword evidence="3" id="KW-1185">Reference proteome</keyword>
<dbReference type="GO" id="GO:0045095">
    <property type="term" value="C:keratin filament"/>
    <property type="evidence" value="ECO:0007669"/>
    <property type="project" value="InterPro"/>
</dbReference>
<reference evidence="2" key="2">
    <citation type="submission" date="2025-09" db="UniProtKB">
        <authorList>
            <consortium name="Ensembl"/>
        </authorList>
    </citation>
    <scope>IDENTIFICATION</scope>
</reference>
<sequence>LRGSNTLETCSDFSNSPQTLRRSKTAPKRFRLRSEIPTTSRVIQVCCRQVCCRQACCRQACCRQACCRQVCGRQVCGRQVCGRQVCGRQVCGRQVCGRQVCGRQTGVPGLLTGS</sequence>
<dbReference type="GO" id="GO:0005829">
    <property type="term" value="C:cytosol"/>
    <property type="evidence" value="ECO:0007669"/>
    <property type="project" value="UniProtKB-ARBA"/>
</dbReference>
<evidence type="ECO:0000313" key="3">
    <source>
        <dbReference type="Proteomes" id="UP000694546"/>
    </source>
</evidence>
<dbReference type="Pfam" id="PF13885">
    <property type="entry name" value="Keratin_B2_2"/>
    <property type="match status" value="1"/>
</dbReference>
<name>A0A8C5CHV2_GADMO</name>
<reference evidence="2" key="1">
    <citation type="submission" date="2025-08" db="UniProtKB">
        <authorList>
            <consortium name="Ensembl"/>
        </authorList>
    </citation>
    <scope>IDENTIFICATION</scope>
</reference>
<keyword evidence="1" id="KW-0416">Keratin</keyword>
<dbReference type="Ensembl" id="ENSGMOT00000053891.1">
    <property type="protein sequence ID" value="ENSGMOP00000060917.1"/>
    <property type="gene ID" value="ENSGMOG00000031505.1"/>
</dbReference>
<evidence type="ECO:0000313" key="2">
    <source>
        <dbReference type="Ensembl" id="ENSGMOP00000060917.1"/>
    </source>
</evidence>